<evidence type="ECO:0000259" key="14">
    <source>
        <dbReference type="Pfam" id="PF00561"/>
    </source>
</evidence>
<evidence type="ECO:0000313" key="15">
    <source>
        <dbReference type="EMBL" id="CUX27929.1"/>
    </source>
</evidence>
<dbReference type="Proteomes" id="UP000191988">
    <property type="component" value="Unassembled WGS sequence"/>
</dbReference>
<evidence type="ECO:0000256" key="8">
    <source>
        <dbReference type="ARBA" id="ARBA00022670"/>
    </source>
</evidence>
<comment type="similarity">
    <text evidence="3 11 13">Belongs to the peptidase S33 family.</text>
</comment>
<evidence type="ECO:0000256" key="2">
    <source>
        <dbReference type="ARBA" id="ARBA00004496"/>
    </source>
</evidence>
<evidence type="ECO:0000256" key="1">
    <source>
        <dbReference type="ARBA" id="ARBA00001585"/>
    </source>
</evidence>
<evidence type="ECO:0000256" key="13">
    <source>
        <dbReference type="RuleBase" id="RU003421"/>
    </source>
</evidence>
<proteinExistence type="inferred from homology"/>
<evidence type="ECO:0000256" key="12">
    <source>
        <dbReference type="PIRSR" id="PIRSR006431-1"/>
    </source>
</evidence>
<evidence type="ECO:0000256" key="3">
    <source>
        <dbReference type="ARBA" id="ARBA00010088"/>
    </source>
</evidence>
<evidence type="ECO:0000256" key="9">
    <source>
        <dbReference type="ARBA" id="ARBA00022801"/>
    </source>
</evidence>
<keyword evidence="9 11" id="KW-0378">Hydrolase</keyword>
<dbReference type="PANTHER" id="PTHR43722:SF1">
    <property type="entry name" value="PROLINE IMINOPEPTIDASE"/>
    <property type="match status" value="1"/>
</dbReference>
<sequence length="321" mass="35321">MAEIFSETTPFDTVFLDVSEGHRLHVTIAGNPAGRPAILLHGGPGSGLSATARRYFDPALYRIIQFDQRGCGKSTPNASESLAHNSTHHLIDDMEAIRFALSVDDWLVYGSSWGATLALAYAQRHPNRVRAMVLAGVTTTRQKEIDWLYKGLAMFLPQQWQRFIAAIPDHMAKEDPVGAYLQLLNDPDPAIRRMAALEWHVWEAGSISAEASSAFPEKWRDADYILTRARLCAHYFHHAAWLEDGVLLRNAGLLSGIPCVLIQGMRDLQGPPVTACELAAAWPGSELMAIGAAGHSTGDAGMRGWKMRLFQQSHDLQIEAA</sequence>
<protein>
    <recommendedName>
        <fullName evidence="5 11">Proline iminopeptidase</fullName>
        <shortName evidence="11">PIP</shortName>
        <ecNumber evidence="4 11">3.4.11.5</ecNumber>
    </recommendedName>
    <alternativeName>
        <fullName evidence="10 11">Prolyl aminopeptidase</fullName>
    </alternativeName>
</protein>
<dbReference type="AlphaFoldDB" id="A0A1S7PX67"/>
<dbReference type="SUPFAM" id="SSF53474">
    <property type="entry name" value="alpha/beta-Hydrolases"/>
    <property type="match status" value="1"/>
</dbReference>
<evidence type="ECO:0000256" key="10">
    <source>
        <dbReference type="ARBA" id="ARBA00029605"/>
    </source>
</evidence>
<dbReference type="Pfam" id="PF00561">
    <property type="entry name" value="Abhydrolase_1"/>
    <property type="match status" value="1"/>
</dbReference>
<comment type="catalytic activity">
    <reaction evidence="1 11 13">
        <text>Release of N-terminal proline from a peptide.</text>
        <dbReference type="EC" id="3.4.11.5"/>
    </reaction>
</comment>
<feature type="active site" evidence="12">
    <location>
        <position position="267"/>
    </location>
</feature>
<evidence type="ECO:0000256" key="5">
    <source>
        <dbReference type="ARBA" id="ARBA00021843"/>
    </source>
</evidence>
<comment type="subcellular location">
    <subcellularLocation>
        <location evidence="2 11">Cytoplasm</location>
    </subcellularLocation>
</comment>
<evidence type="ECO:0000313" key="16">
    <source>
        <dbReference type="Proteomes" id="UP000191988"/>
    </source>
</evidence>
<dbReference type="NCBIfam" id="TIGR01249">
    <property type="entry name" value="pro_imino_pep_1"/>
    <property type="match status" value="1"/>
</dbReference>
<feature type="active site" description="Proton donor" evidence="12">
    <location>
        <position position="295"/>
    </location>
</feature>
<keyword evidence="7 11" id="KW-0963">Cytoplasm</keyword>
<keyword evidence="8 11" id="KW-0645">Protease</keyword>
<accession>A0A1S7PX67</accession>
<dbReference type="PRINTS" id="PR00793">
    <property type="entry name" value="PROAMNOPTASE"/>
</dbReference>
<evidence type="ECO:0000256" key="7">
    <source>
        <dbReference type="ARBA" id="ARBA00022490"/>
    </source>
</evidence>
<gene>
    <name evidence="15" type="primary">pip</name>
    <name evidence="15" type="ORF">AGR3A_Cc360018</name>
</gene>
<dbReference type="GO" id="GO:0004177">
    <property type="term" value="F:aminopeptidase activity"/>
    <property type="evidence" value="ECO:0007669"/>
    <property type="project" value="UniProtKB-UniRule"/>
</dbReference>
<dbReference type="PANTHER" id="PTHR43722">
    <property type="entry name" value="PROLINE IMINOPEPTIDASE"/>
    <property type="match status" value="1"/>
</dbReference>
<dbReference type="InterPro" id="IPR005944">
    <property type="entry name" value="Pro_iminopeptidase"/>
</dbReference>
<reference evidence="16" key="1">
    <citation type="submission" date="2016-01" db="EMBL/GenBank/DDBJ databases">
        <authorList>
            <person name="Regsiter A."/>
            <person name="william w."/>
        </authorList>
    </citation>
    <scope>NUCLEOTIDE SEQUENCE [LARGE SCALE GENOMIC DNA]</scope>
    <source>
        <strain evidence="16">CFBP 6623</strain>
    </source>
</reference>
<dbReference type="InterPro" id="IPR000073">
    <property type="entry name" value="AB_hydrolase_1"/>
</dbReference>
<feature type="domain" description="AB hydrolase-1" evidence="14">
    <location>
        <begin position="38"/>
        <end position="296"/>
    </location>
</feature>
<dbReference type="EC" id="3.4.11.5" evidence="4 11"/>
<keyword evidence="6 11" id="KW-0031">Aminopeptidase</keyword>
<dbReference type="PIRSF" id="PIRSF006431">
    <property type="entry name" value="Pept_S33"/>
    <property type="match status" value="1"/>
</dbReference>
<keyword evidence="16" id="KW-1185">Reference proteome</keyword>
<dbReference type="InterPro" id="IPR029058">
    <property type="entry name" value="AB_hydrolase_fold"/>
</dbReference>
<dbReference type="InterPro" id="IPR002410">
    <property type="entry name" value="Peptidase_S33"/>
</dbReference>
<dbReference type="Gene3D" id="3.40.50.1820">
    <property type="entry name" value="alpha/beta hydrolase"/>
    <property type="match status" value="1"/>
</dbReference>
<evidence type="ECO:0000256" key="6">
    <source>
        <dbReference type="ARBA" id="ARBA00022438"/>
    </source>
</evidence>
<dbReference type="PRINTS" id="PR00111">
    <property type="entry name" value="ABHYDROLASE"/>
</dbReference>
<dbReference type="RefSeq" id="WP_137002494.1">
    <property type="nucleotide sequence ID" value="NZ_LT009723.1"/>
</dbReference>
<dbReference type="STRING" id="1183432.AGR3A_Cc360018"/>
<dbReference type="EMBL" id="FBWK01000030">
    <property type="protein sequence ID" value="CUX27929.1"/>
    <property type="molecule type" value="Genomic_DNA"/>
</dbReference>
<organism evidence="15 16">
    <name type="scientific">Agrobacterium tomkonis CFBP 6623</name>
    <dbReference type="NCBI Taxonomy" id="1183432"/>
    <lineage>
        <taxon>Bacteria</taxon>
        <taxon>Pseudomonadati</taxon>
        <taxon>Pseudomonadota</taxon>
        <taxon>Alphaproteobacteria</taxon>
        <taxon>Hyphomicrobiales</taxon>
        <taxon>Rhizobiaceae</taxon>
        <taxon>Rhizobium/Agrobacterium group</taxon>
        <taxon>Agrobacterium</taxon>
        <taxon>Agrobacterium tumefaciens complex</taxon>
    </lineage>
</organism>
<evidence type="ECO:0000256" key="11">
    <source>
        <dbReference type="PIRNR" id="PIRNR006431"/>
    </source>
</evidence>
<name>A0A1S7PX67_9HYPH</name>
<dbReference type="GO" id="GO:0005737">
    <property type="term" value="C:cytoplasm"/>
    <property type="evidence" value="ECO:0007669"/>
    <property type="project" value="UniProtKB-SubCell"/>
</dbReference>
<dbReference type="GO" id="GO:0006508">
    <property type="term" value="P:proteolysis"/>
    <property type="evidence" value="ECO:0007669"/>
    <property type="project" value="UniProtKB-KW"/>
</dbReference>
<evidence type="ECO:0000256" key="4">
    <source>
        <dbReference type="ARBA" id="ARBA00012568"/>
    </source>
</evidence>
<feature type="active site" description="Nucleophile" evidence="12">
    <location>
        <position position="112"/>
    </location>
</feature>